<keyword evidence="2" id="KW-0229">DNA integration</keyword>
<dbReference type="KEGG" id="ccas:EIB73_06340"/>
<proteinExistence type="inferred from homology"/>
<dbReference type="Proteomes" id="UP000270185">
    <property type="component" value="Chromosome"/>
</dbReference>
<keyword evidence="7" id="KW-1185">Reference proteome</keyword>
<evidence type="ECO:0000313" key="6">
    <source>
        <dbReference type="EMBL" id="AZI32836.1"/>
    </source>
</evidence>
<dbReference type="InterPro" id="IPR013762">
    <property type="entry name" value="Integrase-like_cat_sf"/>
</dbReference>
<evidence type="ECO:0000256" key="3">
    <source>
        <dbReference type="ARBA" id="ARBA00023125"/>
    </source>
</evidence>
<organism evidence="6 7">
    <name type="scientific">Kaistella carnis</name>
    <dbReference type="NCBI Taxonomy" id="1241979"/>
    <lineage>
        <taxon>Bacteria</taxon>
        <taxon>Pseudomonadati</taxon>
        <taxon>Bacteroidota</taxon>
        <taxon>Flavobacteriia</taxon>
        <taxon>Flavobacteriales</taxon>
        <taxon>Weeksellaceae</taxon>
        <taxon>Chryseobacterium group</taxon>
        <taxon>Kaistella</taxon>
    </lineage>
</organism>
<comment type="similarity">
    <text evidence="1">Belongs to the 'phage' integrase family.</text>
</comment>
<reference evidence="7" key="1">
    <citation type="submission" date="2018-11" db="EMBL/GenBank/DDBJ databases">
        <title>Proposal to divide the Flavobacteriaceae and reorganize its genera based on Amino Acid Identity values calculated from whole genome sequences.</title>
        <authorList>
            <person name="Nicholson A.C."/>
            <person name="Gulvik C.A."/>
            <person name="Whitney A.M."/>
            <person name="Humrighouse B.W."/>
            <person name="Bell M."/>
            <person name="Holmes B."/>
            <person name="Steigerwalt A.G."/>
            <person name="Villarma A."/>
            <person name="Sheth M."/>
            <person name="Batra D."/>
            <person name="Pryor J."/>
            <person name="Bernardet J.-F."/>
            <person name="Hugo C."/>
            <person name="Kampfer P."/>
            <person name="Newman J.D."/>
            <person name="McQuiston J.R."/>
        </authorList>
    </citation>
    <scope>NUCLEOTIDE SEQUENCE [LARGE SCALE GENOMIC DNA]</scope>
    <source>
        <strain evidence="7">G0081</strain>
    </source>
</reference>
<dbReference type="GO" id="GO:0015074">
    <property type="term" value="P:DNA integration"/>
    <property type="evidence" value="ECO:0007669"/>
    <property type="project" value="UniProtKB-KW"/>
</dbReference>
<dbReference type="GO" id="GO:0003677">
    <property type="term" value="F:DNA binding"/>
    <property type="evidence" value="ECO:0007669"/>
    <property type="project" value="UniProtKB-KW"/>
</dbReference>
<dbReference type="InterPro" id="IPR050090">
    <property type="entry name" value="Tyrosine_recombinase_XerCD"/>
</dbReference>
<name>A0A3G8XX92_9FLAO</name>
<dbReference type="PANTHER" id="PTHR30349:SF64">
    <property type="entry name" value="PROPHAGE INTEGRASE INTD-RELATED"/>
    <property type="match status" value="1"/>
</dbReference>
<dbReference type="RefSeq" id="WP_125023706.1">
    <property type="nucleotide sequence ID" value="NZ_CP034159.1"/>
</dbReference>
<protein>
    <submittedName>
        <fullName evidence="6">Integrase</fullName>
    </submittedName>
</protein>
<dbReference type="InterPro" id="IPR011010">
    <property type="entry name" value="DNA_brk_join_enz"/>
</dbReference>
<dbReference type="GO" id="GO:0006310">
    <property type="term" value="P:DNA recombination"/>
    <property type="evidence" value="ECO:0007669"/>
    <property type="project" value="UniProtKB-KW"/>
</dbReference>
<evidence type="ECO:0000256" key="1">
    <source>
        <dbReference type="ARBA" id="ARBA00008857"/>
    </source>
</evidence>
<dbReference type="InterPro" id="IPR010998">
    <property type="entry name" value="Integrase_recombinase_N"/>
</dbReference>
<evidence type="ECO:0000259" key="5">
    <source>
        <dbReference type="PROSITE" id="PS51898"/>
    </source>
</evidence>
<dbReference type="InterPro" id="IPR002104">
    <property type="entry name" value="Integrase_catalytic"/>
</dbReference>
<dbReference type="PANTHER" id="PTHR30349">
    <property type="entry name" value="PHAGE INTEGRASE-RELATED"/>
    <property type="match status" value="1"/>
</dbReference>
<dbReference type="SUPFAM" id="SSF56349">
    <property type="entry name" value="DNA breaking-rejoining enzymes"/>
    <property type="match status" value="1"/>
</dbReference>
<keyword evidence="3" id="KW-0238">DNA-binding</keyword>
<evidence type="ECO:0000256" key="4">
    <source>
        <dbReference type="ARBA" id="ARBA00023172"/>
    </source>
</evidence>
<keyword evidence="4" id="KW-0233">DNA recombination</keyword>
<dbReference type="Pfam" id="PF00589">
    <property type="entry name" value="Phage_integrase"/>
    <property type="match status" value="1"/>
</dbReference>
<dbReference type="OrthoDB" id="9801717at2"/>
<dbReference type="PROSITE" id="PS51898">
    <property type="entry name" value="TYR_RECOMBINASE"/>
    <property type="match status" value="1"/>
</dbReference>
<dbReference type="Gene3D" id="1.10.443.10">
    <property type="entry name" value="Intergrase catalytic core"/>
    <property type="match status" value="1"/>
</dbReference>
<gene>
    <name evidence="6" type="ORF">EIB73_06340</name>
</gene>
<evidence type="ECO:0000313" key="7">
    <source>
        <dbReference type="Proteomes" id="UP000270185"/>
    </source>
</evidence>
<sequence>MNRASSEVNGFSELIQRFERNISSQGKSPRTFDNYSRHVAAVALYFGKIPTELDPEDIKDYLFELQQRSKTPSQTYFKHTVYGLRFLLKAEGLPYSFLHLPAIPKVKKLPTILSRQEVWRMLQTAQLLKHKLLIGLIYGCGLRCMEVRNIELHHLDFDRQMLHVVQGKGQKDRYVPLSEHLIRGLKTFISVENPTQYLFNGNQNRNIEEIDASTTLSTGASTTHTKDFDSRYSQRGVQWVIKTVSKKAGITKVVHTHTLRQSFATHLLEDGVSIIMVQKLLGHERIESTMEYLHVCQLSDQKPHSPLDTVFALCSKNGNPK</sequence>
<dbReference type="Pfam" id="PF13495">
    <property type="entry name" value="Phage_int_SAM_4"/>
    <property type="match status" value="1"/>
</dbReference>
<dbReference type="Gene3D" id="1.10.150.130">
    <property type="match status" value="1"/>
</dbReference>
<dbReference type="InterPro" id="IPR004107">
    <property type="entry name" value="Integrase_SAM-like_N"/>
</dbReference>
<feature type="domain" description="Tyr recombinase" evidence="5">
    <location>
        <begin position="108"/>
        <end position="308"/>
    </location>
</feature>
<accession>A0A3G8XX92</accession>
<dbReference type="EMBL" id="CP034159">
    <property type="protein sequence ID" value="AZI32836.1"/>
    <property type="molecule type" value="Genomic_DNA"/>
</dbReference>
<evidence type="ECO:0000256" key="2">
    <source>
        <dbReference type="ARBA" id="ARBA00022908"/>
    </source>
</evidence>
<dbReference type="AlphaFoldDB" id="A0A3G8XX92"/>